<evidence type="ECO:0000256" key="1">
    <source>
        <dbReference type="SAM" id="MobiDB-lite"/>
    </source>
</evidence>
<name>A0A9W8WT55_9PLEO</name>
<dbReference type="OrthoDB" id="3772830at2759"/>
<gene>
    <name evidence="2" type="ORF">N0V87_008380</name>
</gene>
<dbReference type="Proteomes" id="UP001140562">
    <property type="component" value="Unassembled WGS sequence"/>
</dbReference>
<evidence type="ECO:0000313" key="3">
    <source>
        <dbReference type="Proteomes" id="UP001140562"/>
    </source>
</evidence>
<dbReference type="AlphaFoldDB" id="A0A9W8WT55"/>
<reference evidence="2" key="1">
    <citation type="submission" date="2022-10" db="EMBL/GenBank/DDBJ databases">
        <title>Tapping the CABI collections for fungal endophytes: first genome assemblies for Collariella, Neodidymelliopsis, Ascochyta clinopodiicola, Didymella pomorum, Didymosphaeria variabile, Neocosmospora piperis and Neocucurbitaria cava.</title>
        <authorList>
            <person name="Hill R."/>
        </authorList>
    </citation>
    <scope>NUCLEOTIDE SEQUENCE</scope>
    <source>
        <strain evidence="2">IMI 360193</strain>
    </source>
</reference>
<proteinExistence type="predicted"/>
<keyword evidence="3" id="KW-1185">Reference proteome</keyword>
<sequence length="271" mass="29587">MAPPSAALEHVTFDVVGGVKPFTSAACDTSIPQSLVLICFATFMVYNIAFVFDINLPAIINFNTTVYRTIIEWIGVVRQKGLRATVLTIANPARNWLKDAYRSHMYAHAFRTGLEHLISSSSEHLGRTILVDTIIVPGAGSLALIRGLPSDVSAPELRRYLELILFIQYPDADHDVDRATTQSESDDTEDAPIDIYRPGLWNGTCVRPKEDTADTPITSGINTPTSSTSVSSVSAIDFGLETSASGIELLELEDLISPYGLQRRSSSRRAD</sequence>
<evidence type="ECO:0000313" key="2">
    <source>
        <dbReference type="EMBL" id="KAJ4332448.1"/>
    </source>
</evidence>
<feature type="compositionally biased region" description="Polar residues" evidence="1">
    <location>
        <begin position="215"/>
        <end position="224"/>
    </location>
</feature>
<protein>
    <submittedName>
        <fullName evidence="2">Uncharacterized protein</fullName>
    </submittedName>
</protein>
<accession>A0A9W8WT55</accession>
<organism evidence="2 3">
    <name type="scientific">Didymella glomerata</name>
    <dbReference type="NCBI Taxonomy" id="749621"/>
    <lineage>
        <taxon>Eukaryota</taxon>
        <taxon>Fungi</taxon>
        <taxon>Dikarya</taxon>
        <taxon>Ascomycota</taxon>
        <taxon>Pezizomycotina</taxon>
        <taxon>Dothideomycetes</taxon>
        <taxon>Pleosporomycetidae</taxon>
        <taxon>Pleosporales</taxon>
        <taxon>Pleosporineae</taxon>
        <taxon>Didymellaceae</taxon>
        <taxon>Didymella</taxon>
    </lineage>
</organism>
<comment type="caution">
    <text evidence="2">The sequence shown here is derived from an EMBL/GenBank/DDBJ whole genome shotgun (WGS) entry which is preliminary data.</text>
</comment>
<feature type="region of interest" description="Disordered" evidence="1">
    <location>
        <begin position="211"/>
        <end position="230"/>
    </location>
</feature>
<dbReference type="EMBL" id="JAPEUV010000118">
    <property type="protein sequence ID" value="KAJ4332448.1"/>
    <property type="molecule type" value="Genomic_DNA"/>
</dbReference>